<dbReference type="GO" id="GO:0006364">
    <property type="term" value="P:rRNA processing"/>
    <property type="evidence" value="ECO:0007669"/>
    <property type="project" value="UniProtKB-UniRule"/>
</dbReference>
<dbReference type="Gene3D" id="3.10.20.580">
    <property type="match status" value="1"/>
</dbReference>
<sequence>MTSSNGRAQGTSQIATKPPHLRVIPLGGLHEIGKNTCVFEYGDDIMLVDAGLAFPSDGMHGVNVVMPDTSYLKENQKRIRGMIVTHGHEDHIGGIAHHLKNFSIPVIHGPRLALAMLTGKMEEAGVMDRTILQTVAPRDVVKVGQHFSVEFIRNTHSMADSFSLAITTPVGTVIFTGDFKFDHTPVDGETFDMARLAHYGDKGVLCLFSDSTNAEVPGFCPPERSVFPCLDRHISQAEGRVIITTFASSIHRVSMILELALKNGRKVGLLGRSMLNVIAKARELGYMRAPDDLFVPIKQIRDLPDRETLLLMTGSQGEPLAALSRISRGEHPQVQVKSTDTIIFSASPIPGNTISVVNTIDRLMMLGAKVVYGKGEGIHVSGHGFQEDQKLMLALTKPKYFVPVHGEHRMLVAHSKTAQSMGVPGDNMLIIDNGDVVELTADSIRKGDPVKAGIELLDASRNGIVDARVLKERQQLAEDGVITLLAVISTDGVMAAPPRVNIRGVVTTADARRLSMWAEREIGWVLENRWNQLCRNTGGKAPEVDWVGVQREVEVGLQRRLRRELQVEPLIICLVQPAPAGTPAYKGRADAEPDSRPAPRGRSARDGGGRDGGGRDGGVREVVARGRDGAVPAPQRQLVAVGAAAPAATPMSAPTAAPAAVVAEVSAPAPAELEPEPAGRTRRRRSAAVAG</sequence>
<keyword evidence="2 9" id="KW-0540">Nuclease</keyword>
<evidence type="ECO:0000256" key="10">
    <source>
        <dbReference type="SAM" id="MobiDB-lite"/>
    </source>
</evidence>
<feature type="domain" description="Metallo-beta-lactamase" evidence="11">
    <location>
        <begin position="33"/>
        <end position="230"/>
    </location>
</feature>
<feature type="region of interest" description="Disordered" evidence="10">
    <location>
        <begin position="667"/>
        <end position="691"/>
    </location>
</feature>
<dbReference type="Pfam" id="PF17770">
    <property type="entry name" value="RNase_J_C"/>
    <property type="match status" value="1"/>
</dbReference>
<dbReference type="InterPro" id="IPR001587">
    <property type="entry name" value="RNase_J_CS"/>
</dbReference>
<feature type="compositionally biased region" description="Basic residues" evidence="10">
    <location>
        <begin position="680"/>
        <end position="691"/>
    </location>
</feature>
<dbReference type="GO" id="GO:0004534">
    <property type="term" value="F:5'-3' RNA exonuclease activity"/>
    <property type="evidence" value="ECO:0007669"/>
    <property type="project" value="UniProtKB-UniRule"/>
</dbReference>
<gene>
    <name evidence="9" type="primary">rnj</name>
    <name evidence="12" type="ORF">C7K55_09395</name>
</gene>
<keyword evidence="13" id="KW-1185">Reference proteome</keyword>
<keyword evidence="3" id="KW-0479">Metal-binding</keyword>
<dbReference type="InterPro" id="IPR001279">
    <property type="entry name" value="Metallo-B-lactamas"/>
</dbReference>
<accession>A0A2P7MTW0</accession>
<evidence type="ECO:0000256" key="1">
    <source>
        <dbReference type="ARBA" id="ARBA00022490"/>
    </source>
</evidence>
<keyword evidence="1 9" id="KW-0963">Cytoplasm</keyword>
<evidence type="ECO:0000313" key="12">
    <source>
        <dbReference type="EMBL" id="PSJ04663.1"/>
    </source>
</evidence>
<dbReference type="GO" id="GO:0005737">
    <property type="term" value="C:cytoplasm"/>
    <property type="evidence" value="ECO:0007669"/>
    <property type="project" value="UniProtKB-SubCell"/>
</dbReference>
<dbReference type="SMART" id="SM00849">
    <property type="entry name" value="Lactamase_B"/>
    <property type="match status" value="1"/>
</dbReference>
<dbReference type="InterPro" id="IPR055132">
    <property type="entry name" value="RNase_J_b_CASP"/>
</dbReference>
<dbReference type="Proteomes" id="UP000243002">
    <property type="component" value="Unassembled WGS sequence"/>
</dbReference>
<comment type="similarity">
    <text evidence="9">Belongs to the metallo-beta-lactamase superfamily. RNA-metabolizing metallo-beta-lactamase-like family. Bacterial RNase J subfamily.</text>
</comment>
<dbReference type="InterPro" id="IPR004613">
    <property type="entry name" value="RNase_J"/>
</dbReference>
<dbReference type="GO" id="GO:0003723">
    <property type="term" value="F:RNA binding"/>
    <property type="evidence" value="ECO:0007669"/>
    <property type="project" value="UniProtKB-UniRule"/>
</dbReference>
<feature type="compositionally biased region" description="Low complexity" evidence="10">
    <location>
        <begin position="667"/>
        <end position="678"/>
    </location>
</feature>
<comment type="function">
    <text evidence="9">An RNase that has 5'-3' exonuclease and possibly endonuclease activity. Involved in maturation of rRNA and in some organisms also mRNA maturation and/or decay.</text>
</comment>
<dbReference type="GO" id="GO:0008270">
    <property type="term" value="F:zinc ion binding"/>
    <property type="evidence" value="ECO:0007669"/>
    <property type="project" value="InterPro"/>
</dbReference>
<dbReference type="InterPro" id="IPR030854">
    <property type="entry name" value="RNase_J_bac"/>
</dbReference>
<evidence type="ECO:0000256" key="5">
    <source>
        <dbReference type="ARBA" id="ARBA00022801"/>
    </source>
</evidence>
<dbReference type="PANTHER" id="PTHR43694">
    <property type="entry name" value="RIBONUCLEASE J"/>
    <property type="match status" value="1"/>
</dbReference>
<keyword evidence="5 9" id="KW-0378">Hydrolase</keyword>
<dbReference type="HAMAP" id="MF_01491">
    <property type="entry name" value="RNase_J_bact"/>
    <property type="match status" value="1"/>
</dbReference>
<dbReference type="OrthoDB" id="9758375at2"/>
<evidence type="ECO:0000256" key="9">
    <source>
        <dbReference type="HAMAP-Rule" id="MF_01491"/>
    </source>
</evidence>
<dbReference type="GO" id="GO:0004521">
    <property type="term" value="F:RNA endonuclease activity"/>
    <property type="evidence" value="ECO:0007669"/>
    <property type="project" value="UniProtKB-UniRule"/>
</dbReference>
<reference evidence="12 13" key="1">
    <citation type="journal article" date="2018" name="Environ. Microbiol.">
        <title>Ecological and genomic features of two widespread freshwater picocyanobacteria.</title>
        <authorList>
            <person name="Cabello-Yeves P.J."/>
            <person name="Picazo A."/>
            <person name="Camacho A."/>
            <person name="Callieri C."/>
            <person name="Rosselli R."/>
            <person name="Roda-Garcia J.J."/>
            <person name="Coutinho F.H."/>
            <person name="Rodriguez-Valera F."/>
        </authorList>
    </citation>
    <scope>NUCLEOTIDE SEQUENCE [LARGE SCALE GENOMIC DNA]</scope>
    <source>
        <strain evidence="12 13">Tous</strain>
    </source>
</reference>
<dbReference type="RefSeq" id="WP_106632473.1">
    <property type="nucleotide sequence ID" value="NZ_PXXO01000010.1"/>
</dbReference>
<evidence type="ECO:0000313" key="13">
    <source>
        <dbReference type="Proteomes" id="UP000243002"/>
    </source>
</evidence>
<dbReference type="EC" id="3.1.-.-" evidence="9"/>
<dbReference type="InterPro" id="IPR041636">
    <property type="entry name" value="RNase_J_C"/>
</dbReference>
<dbReference type="Pfam" id="PF07521">
    <property type="entry name" value="RMMBL"/>
    <property type="match status" value="1"/>
</dbReference>
<evidence type="ECO:0000256" key="4">
    <source>
        <dbReference type="ARBA" id="ARBA00022759"/>
    </source>
</evidence>
<comment type="subcellular location">
    <subcellularLocation>
        <location evidence="9">Cytoplasm</location>
    </subcellularLocation>
</comment>
<dbReference type="SUPFAM" id="SSF56281">
    <property type="entry name" value="Metallo-hydrolase/oxidoreductase"/>
    <property type="match status" value="1"/>
</dbReference>
<evidence type="ECO:0000256" key="2">
    <source>
        <dbReference type="ARBA" id="ARBA00022722"/>
    </source>
</evidence>
<dbReference type="PANTHER" id="PTHR43694:SF1">
    <property type="entry name" value="RIBONUCLEASE J"/>
    <property type="match status" value="1"/>
</dbReference>
<protein>
    <recommendedName>
        <fullName evidence="9">Ribonuclease J</fullName>
        <shortName evidence="9">RNase J</shortName>
        <ecNumber evidence="9">3.1.-.-</ecNumber>
    </recommendedName>
</protein>
<dbReference type="PROSITE" id="PS01292">
    <property type="entry name" value="UPF0036"/>
    <property type="match status" value="1"/>
</dbReference>
<dbReference type="Pfam" id="PF00753">
    <property type="entry name" value="Lactamase_B"/>
    <property type="match status" value="1"/>
</dbReference>
<name>A0A2P7MTW0_9CYAN</name>
<keyword evidence="7 9" id="KW-0269">Exonuclease</keyword>
<keyword evidence="6" id="KW-0862">Zinc</keyword>
<dbReference type="NCBIfam" id="TIGR00649">
    <property type="entry name" value="MG423"/>
    <property type="match status" value="1"/>
</dbReference>
<dbReference type="InterPro" id="IPR011108">
    <property type="entry name" value="RMMBL"/>
</dbReference>
<keyword evidence="9" id="KW-0698">rRNA processing</keyword>
<proteinExistence type="inferred from homology"/>
<dbReference type="AlphaFoldDB" id="A0A2P7MTW0"/>
<dbReference type="Gene3D" id="3.60.15.10">
    <property type="entry name" value="Ribonuclease Z/Hydroxyacylglutathione hydrolase-like"/>
    <property type="match status" value="1"/>
</dbReference>
<feature type="binding site" evidence="9">
    <location>
        <begin position="379"/>
        <end position="383"/>
    </location>
    <ligand>
        <name>substrate</name>
    </ligand>
</feature>
<feature type="compositionally biased region" description="Basic and acidic residues" evidence="10">
    <location>
        <begin position="587"/>
        <end position="620"/>
    </location>
</feature>
<comment type="caution">
    <text evidence="12">The sequence shown here is derived from an EMBL/GenBank/DDBJ whole genome shotgun (WGS) entry which is preliminary data.</text>
</comment>
<keyword evidence="4 9" id="KW-0255">Endonuclease</keyword>
<evidence type="ECO:0000259" key="11">
    <source>
        <dbReference type="SMART" id="SM00849"/>
    </source>
</evidence>
<dbReference type="InterPro" id="IPR042173">
    <property type="entry name" value="RNase_J_2"/>
</dbReference>
<dbReference type="Gene3D" id="3.40.50.10710">
    <property type="entry name" value="Metallo-hydrolase/oxidoreductase"/>
    <property type="match status" value="1"/>
</dbReference>
<evidence type="ECO:0000256" key="8">
    <source>
        <dbReference type="ARBA" id="ARBA00022884"/>
    </source>
</evidence>
<keyword evidence="8 9" id="KW-0694">RNA-binding</keyword>
<evidence type="ECO:0000256" key="7">
    <source>
        <dbReference type="ARBA" id="ARBA00022839"/>
    </source>
</evidence>
<feature type="region of interest" description="Disordered" evidence="10">
    <location>
        <begin position="582"/>
        <end position="620"/>
    </location>
</feature>
<comment type="subunit">
    <text evidence="9">Homodimer, may be a subunit of the RNA degradosome.</text>
</comment>
<dbReference type="InterPro" id="IPR036866">
    <property type="entry name" value="RibonucZ/Hydroxyglut_hydro"/>
</dbReference>
<dbReference type="EMBL" id="PXXO01000010">
    <property type="protein sequence ID" value="PSJ04663.1"/>
    <property type="molecule type" value="Genomic_DNA"/>
</dbReference>
<evidence type="ECO:0000256" key="6">
    <source>
        <dbReference type="ARBA" id="ARBA00022833"/>
    </source>
</evidence>
<evidence type="ECO:0000256" key="3">
    <source>
        <dbReference type="ARBA" id="ARBA00022723"/>
    </source>
</evidence>
<dbReference type="Pfam" id="PF22505">
    <property type="entry name" value="RNase_J_b_CASP"/>
    <property type="match status" value="1"/>
</dbReference>
<organism evidence="12 13">
    <name type="scientific">Cyanobium usitatum str. Tous</name>
    <dbReference type="NCBI Taxonomy" id="2116684"/>
    <lineage>
        <taxon>Bacteria</taxon>
        <taxon>Bacillati</taxon>
        <taxon>Cyanobacteriota</taxon>
        <taxon>Cyanophyceae</taxon>
        <taxon>Synechococcales</taxon>
        <taxon>Prochlorococcaceae</taxon>
        <taxon>Cyanobium</taxon>
    </lineage>
</organism>
<dbReference type="CDD" id="cd07714">
    <property type="entry name" value="RNaseJ_MBL-fold"/>
    <property type="match status" value="1"/>
</dbReference>